<dbReference type="RefSeq" id="WP_103154042.1">
    <property type="nucleotide sequence ID" value="NZ_CP026108.1"/>
</dbReference>
<evidence type="ECO:0000313" key="3">
    <source>
        <dbReference type="Proteomes" id="UP000236649"/>
    </source>
</evidence>
<name>A0AAN1JKV9_9BURK</name>
<evidence type="ECO:0000313" key="2">
    <source>
        <dbReference type="EMBL" id="AUT75736.1"/>
    </source>
</evidence>
<gene>
    <name evidence="2" type="ORF">C2L64_46260</name>
</gene>
<sequence length="99" mass="10941">MPIEDIGFTTADRNQMPALSKQKQRPAKQALTGSTSPYTIKNLDAAIAHLEQAVRFDCTTPVFGQCYWHARVRQACGTPGITSAQLRRLQRLLAILKAS</sequence>
<dbReference type="Proteomes" id="UP000236649">
    <property type="component" value="Chromosome 4"/>
</dbReference>
<dbReference type="GeneID" id="55535690"/>
<protein>
    <submittedName>
        <fullName evidence="2">Uncharacterized protein</fullName>
    </submittedName>
</protein>
<evidence type="ECO:0000256" key="1">
    <source>
        <dbReference type="SAM" id="MobiDB-lite"/>
    </source>
</evidence>
<dbReference type="AlphaFoldDB" id="A0AAN1JKV9"/>
<accession>A0AAN1JKV9</accession>
<dbReference type="EMBL" id="CP026108">
    <property type="protein sequence ID" value="AUT75736.1"/>
    <property type="molecule type" value="Genomic_DNA"/>
</dbReference>
<dbReference type="KEGG" id="phs:C2L64_46260"/>
<reference evidence="2 3" key="1">
    <citation type="submission" date="2018-01" db="EMBL/GenBank/DDBJ databases">
        <title>Species boundaries and ecological features among Paraburkholderia terrae DSMZ17804T, P. hospita DSMZ17164T and P. caribensis DSMZ13236T.</title>
        <authorList>
            <person name="Pratama A.A."/>
        </authorList>
    </citation>
    <scope>NUCLEOTIDE SEQUENCE [LARGE SCALE GENOMIC DNA]</scope>
    <source>
        <strain evidence="2 3">DSM 17164</strain>
    </source>
</reference>
<feature type="region of interest" description="Disordered" evidence="1">
    <location>
        <begin position="1"/>
        <end position="35"/>
    </location>
</feature>
<proteinExistence type="predicted"/>
<organism evidence="2 3">
    <name type="scientific">Paraburkholderia hospita</name>
    <dbReference type="NCBI Taxonomy" id="169430"/>
    <lineage>
        <taxon>Bacteria</taxon>
        <taxon>Pseudomonadati</taxon>
        <taxon>Pseudomonadota</taxon>
        <taxon>Betaproteobacteria</taxon>
        <taxon>Burkholderiales</taxon>
        <taxon>Burkholderiaceae</taxon>
        <taxon>Paraburkholderia</taxon>
    </lineage>
</organism>